<dbReference type="EMBL" id="JABSTV010001253">
    <property type="protein sequence ID" value="KAH7943239.1"/>
    <property type="molecule type" value="Genomic_DNA"/>
</dbReference>
<organism evidence="2 3">
    <name type="scientific">Rhipicephalus sanguineus</name>
    <name type="common">Brown dog tick</name>
    <name type="synonym">Ixodes sanguineus</name>
    <dbReference type="NCBI Taxonomy" id="34632"/>
    <lineage>
        <taxon>Eukaryota</taxon>
        <taxon>Metazoa</taxon>
        <taxon>Ecdysozoa</taxon>
        <taxon>Arthropoda</taxon>
        <taxon>Chelicerata</taxon>
        <taxon>Arachnida</taxon>
        <taxon>Acari</taxon>
        <taxon>Parasitiformes</taxon>
        <taxon>Ixodida</taxon>
        <taxon>Ixodoidea</taxon>
        <taxon>Ixodidae</taxon>
        <taxon>Rhipicephalinae</taxon>
        <taxon>Rhipicephalus</taxon>
        <taxon>Rhipicephalus</taxon>
    </lineage>
</organism>
<accession>A0A9D4SQV4</accession>
<feature type="compositionally biased region" description="Polar residues" evidence="1">
    <location>
        <begin position="7"/>
        <end position="51"/>
    </location>
</feature>
<keyword evidence="3" id="KW-1185">Reference proteome</keyword>
<dbReference type="Proteomes" id="UP000821837">
    <property type="component" value="Unassembled WGS sequence"/>
</dbReference>
<evidence type="ECO:0000256" key="1">
    <source>
        <dbReference type="SAM" id="MobiDB-lite"/>
    </source>
</evidence>
<dbReference type="AlphaFoldDB" id="A0A9D4SQV4"/>
<reference evidence="2" key="1">
    <citation type="journal article" date="2020" name="Cell">
        <title>Large-Scale Comparative Analyses of Tick Genomes Elucidate Their Genetic Diversity and Vector Capacities.</title>
        <authorList>
            <consortium name="Tick Genome and Microbiome Consortium (TIGMIC)"/>
            <person name="Jia N."/>
            <person name="Wang J."/>
            <person name="Shi W."/>
            <person name="Du L."/>
            <person name="Sun Y."/>
            <person name="Zhan W."/>
            <person name="Jiang J.F."/>
            <person name="Wang Q."/>
            <person name="Zhang B."/>
            <person name="Ji P."/>
            <person name="Bell-Sakyi L."/>
            <person name="Cui X.M."/>
            <person name="Yuan T.T."/>
            <person name="Jiang B.G."/>
            <person name="Yang W.F."/>
            <person name="Lam T.T."/>
            <person name="Chang Q.C."/>
            <person name="Ding S.J."/>
            <person name="Wang X.J."/>
            <person name="Zhu J.G."/>
            <person name="Ruan X.D."/>
            <person name="Zhao L."/>
            <person name="Wei J.T."/>
            <person name="Ye R.Z."/>
            <person name="Que T.C."/>
            <person name="Du C.H."/>
            <person name="Zhou Y.H."/>
            <person name="Cheng J.X."/>
            <person name="Dai P.F."/>
            <person name="Guo W.B."/>
            <person name="Han X.H."/>
            <person name="Huang E.J."/>
            <person name="Li L.F."/>
            <person name="Wei W."/>
            <person name="Gao Y.C."/>
            <person name="Liu J.Z."/>
            <person name="Shao H.Z."/>
            <person name="Wang X."/>
            <person name="Wang C.C."/>
            <person name="Yang T.C."/>
            <person name="Huo Q.B."/>
            <person name="Li W."/>
            <person name="Chen H.Y."/>
            <person name="Chen S.E."/>
            <person name="Zhou L.G."/>
            <person name="Ni X.B."/>
            <person name="Tian J.H."/>
            <person name="Sheng Y."/>
            <person name="Liu T."/>
            <person name="Pan Y.S."/>
            <person name="Xia L.Y."/>
            <person name="Li J."/>
            <person name="Zhao F."/>
            <person name="Cao W.C."/>
        </authorList>
    </citation>
    <scope>NUCLEOTIDE SEQUENCE</scope>
    <source>
        <strain evidence="2">Rsan-2018</strain>
    </source>
</reference>
<reference evidence="2" key="2">
    <citation type="submission" date="2021-09" db="EMBL/GenBank/DDBJ databases">
        <authorList>
            <person name="Jia N."/>
            <person name="Wang J."/>
            <person name="Shi W."/>
            <person name="Du L."/>
            <person name="Sun Y."/>
            <person name="Zhan W."/>
            <person name="Jiang J."/>
            <person name="Wang Q."/>
            <person name="Zhang B."/>
            <person name="Ji P."/>
            <person name="Sakyi L.B."/>
            <person name="Cui X."/>
            <person name="Yuan T."/>
            <person name="Jiang B."/>
            <person name="Yang W."/>
            <person name="Lam T.T.-Y."/>
            <person name="Chang Q."/>
            <person name="Ding S."/>
            <person name="Wang X."/>
            <person name="Zhu J."/>
            <person name="Ruan X."/>
            <person name="Zhao L."/>
            <person name="Wei J."/>
            <person name="Que T."/>
            <person name="Du C."/>
            <person name="Cheng J."/>
            <person name="Dai P."/>
            <person name="Han X."/>
            <person name="Huang E."/>
            <person name="Gao Y."/>
            <person name="Liu J."/>
            <person name="Shao H."/>
            <person name="Ye R."/>
            <person name="Li L."/>
            <person name="Wei W."/>
            <person name="Wang X."/>
            <person name="Wang C."/>
            <person name="Huo Q."/>
            <person name="Li W."/>
            <person name="Guo W."/>
            <person name="Chen H."/>
            <person name="Chen S."/>
            <person name="Zhou L."/>
            <person name="Zhou L."/>
            <person name="Ni X."/>
            <person name="Tian J."/>
            <person name="Zhou Y."/>
            <person name="Sheng Y."/>
            <person name="Liu T."/>
            <person name="Pan Y."/>
            <person name="Xia L."/>
            <person name="Li J."/>
            <person name="Zhao F."/>
            <person name="Cao W."/>
        </authorList>
    </citation>
    <scope>NUCLEOTIDE SEQUENCE</scope>
    <source>
        <strain evidence="2">Rsan-2018</strain>
        <tissue evidence="2">Larvae</tissue>
    </source>
</reference>
<protein>
    <submittedName>
        <fullName evidence="2">Uncharacterized protein</fullName>
    </submittedName>
</protein>
<proteinExistence type="predicted"/>
<gene>
    <name evidence="2" type="ORF">HPB52_006558</name>
</gene>
<feature type="region of interest" description="Disordered" evidence="1">
    <location>
        <begin position="67"/>
        <end position="162"/>
    </location>
</feature>
<evidence type="ECO:0000313" key="2">
    <source>
        <dbReference type="EMBL" id="KAH7943239.1"/>
    </source>
</evidence>
<sequence length="162" mass="17099">MSRPRQQHPTDSSGYAMTNQPTANRGNPVSGSGSPDSQQGRRVVHASTQSAEDAVVRSAVLADLHRLGTGGAPTTGGRVPHKQVHTHSVRDLREDMSDDEEGKMTRSSSRSPTVSVMEELPAAPRLGVGCSAHGDLGGGPGRLSLRRHDTQPSEGYTRGVLT</sequence>
<feature type="compositionally biased region" description="Low complexity" evidence="1">
    <location>
        <begin position="105"/>
        <end position="117"/>
    </location>
</feature>
<feature type="region of interest" description="Disordered" evidence="1">
    <location>
        <begin position="1"/>
        <end position="52"/>
    </location>
</feature>
<evidence type="ECO:0000313" key="3">
    <source>
        <dbReference type="Proteomes" id="UP000821837"/>
    </source>
</evidence>
<comment type="caution">
    <text evidence="2">The sequence shown here is derived from an EMBL/GenBank/DDBJ whole genome shotgun (WGS) entry which is preliminary data.</text>
</comment>
<name>A0A9D4SQV4_RHISA</name>